<dbReference type="SUPFAM" id="SSF103256">
    <property type="entry name" value="Hypothetical protein TM0160"/>
    <property type="match status" value="1"/>
</dbReference>
<dbReference type="Gene3D" id="3.10.690.10">
    <property type="entry name" value="Bifunctional nuclease domain"/>
    <property type="match status" value="1"/>
</dbReference>
<dbReference type="EMBL" id="NKYE01000011">
    <property type="protein sequence ID" value="OZM71782.1"/>
    <property type="molecule type" value="Genomic_DNA"/>
</dbReference>
<dbReference type="OrthoDB" id="9788698at2"/>
<dbReference type="Proteomes" id="UP000242444">
    <property type="component" value="Unassembled WGS sequence"/>
</dbReference>
<evidence type="ECO:0000259" key="2">
    <source>
        <dbReference type="PROSITE" id="PS51658"/>
    </source>
</evidence>
<gene>
    <name evidence="3" type="ORF">CFN78_18305</name>
</gene>
<protein>
    <recommendedName>
        <fullName evidence="2">BFN domain-containing protein</fullName>
    </recommendedName>
</protein>
<feature type="domain" description="BFN" evidence="2">
    <location>
        <begin position="4"/>
        <end position="133"/>
    </location>
</feature>
<dbReference type="Pfam" id="PF02577">
    <property type="entry name" value="BFN_dom"/>
    <property type="match status" value="1"/>
</dbReference>
<reference evidence="3 4" key="1">
    <citation type="submission" date="2017-07" db="EMBL/GenBank/DDBJ databases">
        <title>Amycolatopsis antarcticus sp. nov., isolated from the surface of an Antarcticus brown macroalga.</title>
        <authorList>
            <person name="Wang J."/>
            <person name="Leiva S."/>
            <person name="Huang J."/>
            <person name="Huang Y."/>
        </authorList>
    </citation>
    <scope>NUCLEOTIDE SEQUENCE [LARGE SCALE GENOMIC DNA]</scope>
    <source>
        <strain evidence="3 4">AU-G6</strain>
    </source>
</reference>
<dbReference type="PANTHER" id="PTHR15160">
    <property type="entry name" value="VON HIPPEL-LINDAU PROTEIN"/>
    <property type="match status" value="1"/>
</dbReference>
<dbReference type="PANTHER" id="PTHR15160:SF1">
    <property type="entry name" value="VON HIPPEL-LINDAU DISEASE TUMOR SUPPRESSOR"/>
    <property type="match status" value="1"/>
</dbReference>
<name>A0A263D030_9PSEU</name>
<sequence>MDAVVRMEFTAVVLIPDEPAPVMLLRETEGLRRWLPIVIGEAEADELIAAHKGVDRPRPGTIELIAAVLEACDHRIERVEVPELRDGIFIAELVLTNDVRVSARPSDAVALGVRAGVTTEVGESVLAVASVDIALGDDLEDSGAETDDHEREIAEFRTLLELADPDDFVADPGEDPDEGPADDSGDDRA</sequence>
<dbReference type="InParanoid" id="A0A263D030"/>
<dbReference type="InterPro" id="IPR003729">
    <property type="entry name" value="Bi_nuclease_dom"/>
</dbReference>
<evidence type="ECO:0000256" key="1">
    <source>
        <dbReference type="SAM" id="MobiDB-lite"/>
    </source>
</evidence>
<feature type="region of interest" description="Disordered" evidence="1">
    <location>
        <begin position="163"/>
        <end position="189"/>
    </location>
</feature>
<evidence type="ECO:0000313" key="3">
    <source>
        <dbReference type="EMBL" id="OZM71782.1"/>
    </source>
</evidence>
<keyword evidence="4" id="KW-1185">Reference proteome</keyword>
<dbReference type="InterPro" id="IPR036104">
    <property type="entry name" value="BFN_sf"/>
</dbReference>
<dbReference type="GO" id="GO:0004518">
    <property type="term" value="F:nuclease activity"/>
    <property type="evidence" value="ECO:0007669"/>
    <property type="project" value="InterPro"/>
</dbReference>
<organism evidence="3 4">
    <name type="scientific">Amycolatopsis antarctica</name>
    <dbReference type="NCBI Taxonomy" id="1854586"/>
    <lineage>
        <taxon>Bacteria</taxon>
        <taxon>Bacillati</taxon>
        <taxon>Actinomycetota</taxon>
        <taxon>Actinomycetes</taxon>
        <taxon>Pseudonocardiales</taxon>
        <taxon>Pseudonocardiaceae</taxon>
        <taxon>Amycolatopsis</taxon>
    </lineage>
</organism>
<dbReference type="PROSITE" id="PS51658">
    <property type="entry name" value="BFN"/>
    <property type="match status" value="1"/>
</dbReference>
<dbReference type="AlphaFoldDB" id="A0A263D030"/>
<evidence type="ECO:0000313" key="4">
    <source>
        <dbReference type="Proteomes" id="UP000242444"/>
    </source>
</evidence>
<comment type="caution">
    <text evidence="3">The sequence shown here is derived from an EMBL/GenBank/DDBJ whole genome shotgun (WGS) entry which is preliminary data.</text>
</comment>
<proteinExistence type="predicted"/>
<accession>A0A263D030</accession>